<proteinExistence type="predicted"/>
<evidence type="ECO:0000313" key="2">
    <source>
        <dbReference type="Proteomes" id="UP000198297"/>
    </source>
</evidence>
<dbReference type="EMBL" id="FZNK01000019">
    <property type="protein sequence ID" value="SNR74478.1"/>
    <property type="molecule type" value="Genomic_DNA"/>
</dbReference>
<dbReference type="Proteomes" id="UP000198297">
    <property type="component" value="Unassembled WGS sequence"/>
</dbReference>
<evidence type="ECO:0000313" key="1">
    <source>
        <dbReference type="EMBL" id="SNR74478.1"/>
    </source>
</evidence>
<name>A0A238YUK8_HALEZ</name>
<sequence length="78" mass="9068">MCRIFVVVNRSIVPWWVRLRKIIRMPEPNSIRKLRAAKLVSGNRFHITVSLNEEDLATYLVVSVGNELLGRRRVVEPV</sequence>
<gene>
    <name evidence="1" type="ORF">SAMN06266787_1194</name>
</gene>
<accession>A0A238YUK8</accession>
<dbReference type="AlphaFoldDB" id="A0A238YUK8"/>
<organism evidence="1 2">
    <name type="scientific">Halorubrum ezzemoulense</name>
    <name type="common">Halorubrum chaoviator</name>
    <dbReference type="NCBI Taxonomy" id="337243"/>
    <lineage>
        <taxon>Archaea</taxon>
        <taxon>Methanobacteriati</taxon>
        <taxon>Methanobacteriota</taxon>
        <taxon>Stenosarchaea group</taxon>
        <taxon>Halobacteria</taxon>
        <taxon>Halobacteriales</taxon>
        <taxon>Haloferacaceae</taxon>
        <taxon>Halorubrum</taxon>
    </lineage>
</organism>
<reference evidence="1 2" key="1">
    <citation type="submission" date="2017-06" db="EMBL/GenBank/DDBJ databases">
        <authorList>
            <person name="Kim H.J."/>
            <person name="Triplett B.A."/>
        </authorList>
    </citation>
    <scope>NUCLEOTIDE SEQUENCE [LARGE SCALE GENOMIC DNA]</scope>
    <source>
        <strain evidence="1 2">DSM 19316</strain>
    </source>
</reference>
<protein>
    <submittedName>
        <fullName evidence="1">Uncharacterized protein</fullName>
    </submittedName>
</protein>